<proteinExistence type="predicted"/>
<protein>
    <submittedName>
        <fullName evidence="6">ArsR family transcriptional regulator</fullName>
    </submittedName>
</protein>
<dbReference type="InterPro" id="IPR051081">
    <property type="entry name" value="HTH_MetalResp_TranReg"/>
</dbReference>
<evidence type="ECO:0000256" key="3">
    <source>
        <dbReference type="ARBA" id="ARBA00023125"/>
    </source>
</evidence>
<dbReference type="PANTHER" id="PTHR33154:SF18">
    <property type="entry name" value="ARSENICAL RESISTANCE OPERON REPRESSOR"/>
    <property type="match status" value="1"/>
</dbReference>
<keyword evidence="4" id="KW-0804">Transcription</keyword>
<dbReference type="EMBL" id="AP014936">
    <property type="protein sequence ID" value="BAU48777.1"/>
    <property type="molecule type" value="Genomic_DNA"/>
</dbReference>
<keyword evidence="3" id="KW-0238">DNA-binding</keyword>
<keyword evidence="1" id="KW-0059">Arsenical resistance</keyword>
<keyword evidence="7" id="KW-1185">Reference proteome</keyword>
<dbReference type="RefSeq" id="WP_096461254.1">
    <property type="nucleotide sequence ID" value="NZ_AP014936.1"/>
</dbReference>
<dbReference type="InterPro" id="IPR036388">
    <property type="entry name" value="WH-like_DNA-bd_sf"/>
</dbReference>
<evidence type="ECO:0000313" key="7">
    <source>
        <dbReference type="Proteomes" id="UP000218899"/>
    </source>
</evidence>
<dbReference type="AlphaFoldDB" id="A0A1B4VDY5"/>
<organism evidence="6 7">
    <name type="scientific">Sulfurifustis variabilis</name>
    <dbReference type="NCBI Taxonomy" id="1675686"/>
    <lineage>
        <taxon>Bacteria</taxon>
        <taxon>Pseudomonadati</taxon>
        <taxon>Pseudomonadota</taxon>
        <taxon>Gammaproteobacteria</taxon>
        <taxon>Acidiferrobacterales</taxon>
        <taxon>Acidiferrobacteraceae</taxon>
        <taxon>Sulfurifustis</taxon>
    </lineage>
</organism>
<dbReference type="PANTHER" id="PTHR33154">
    <property type="entry name" value="TRANSCRIPTIONAL REGULATOR, ARSR FAMILY"/>
    <property type="match status" value="1"/>
</dbReference>
<dbReference type="SUPFAM" id="SSF46785">
    <property type="entry name" value="Winged helix' DNA-binding domain"/>
    <property type="match status" value="1"/>
</dbReference>
<dbReference type="PROSITE" id="PS50987">
    <property type="entry name" value="HTH_ARSR_2"/>
    <property type="match status" value="1"/>
</dbReference>
<dbReference type="NCBIfam" id="NF033788">
    <property type="entry name" value="HTH_metalloreg"/>
    <property type="match status" value="1"/>
</dbReference>
<reference evidence="6 7" key="1">
    <citation type="submission" date="2015-08" db="EMBL/GenBank/DDBJ databases">
        <title>Complete genome sequence of Sulfurifustis variabilis.</title>
        <authorList>
            <person name="Miura A."/>
            <person name="Kojima H."/>
            <person name="Fukui M."/>
        </authorList>
    </citation>
    <scope>NUCLEOTIDE SEQUENCE [LARGE SCALE GENOMIC DNA]</scope>
    <source>
        <strain evidence="7">skN76</strain>
    </source>
</reference>
<evidence type="ECO:0000256" key="4">
    <source>
        <dbReference type="ARBA" id="ARBA00023163"/>
    </source>
</evidence>
<dbReference type="InterPro" id="IPR011991">
    <property type="entry name" value="ArsR-like_HTH"/>
</dbReference>
<evidence type="ECO:0000256" key="2">
    <source>
        <dbReference type="ARBA" id="ARBA00023015"/>
    </source>
</evidence>
<dbReference type="PRINTS" id="PR00778">
    <property type="entry name" value="HTHARSR"/>
</dbReference>
<sequence>MNAECARPLPDDWVGYPRFFAALGDTIRQQILLLFQTNEEICVNEITRLFELSRPAISHHLKVLRDANVLVSEKRGKEVYYRVNHAHCEQVLRAVQRRFGRADGSRRGPLPGLQAAG</sequence>
<dbReference type="KEGG" id="sva:SVA_2227"/>
<dbReference type="CDD" id="cd00090">
    <property type="entry name" value="HTH_ARSR"/>
    <property type="match status" value="1"/>
</dbReference>
<dbReference type="GO" id="GO:0003700">
    <property type="term" value="F:DNA-binding transcription factor activity"/>
    <property type="evidence" value="ECO:0007669"/>
    <property type="project" value="InterPro"/>
</dbReference>
<dbReference type="InterPro" id="IPR036390">
    <property type="entry name" value="WH_DNA-bd_sf"/>
</dbReference>
<dbReference type="OrthoDB" id="9793058at2"/>
<dbReference type="GO" id="GO:0003677">
    <property type="term" value="F:DNA binding"/>
    <property type="evidence" value="ECO:0007669"/>
    <property type="project" value="UniProtKB-KW"/>
</dbReference>
<keyword evidence="2" id="KW-0805">Transcription regulation</keyword>
<dbReference type="Gene3D" id="1.10.10.10">
    <property type="entry name" value="Winged helix-like DNA-binding domain superfamily/Winged helix DNA-binding domain"/>
    <property type="match status" value="1"/>
</dbReference>
<dbReference type="InterPro" id="IPR001845">
    <property type="entry name" value="HTH_ArsR_DNA-bd_dom"/>
</dbReference>
<accession>A0A1B4VDY5</accession>
<evidence type="ECO:0000256" key="1">
    <source>
        <dbReference type="ARBA" id="ARBA00022849"/>
    </source>
</evidence>
<evidence type="ECO:0000313" key="6">
    <source>
        <dbReference type="EMBL" id="BAU48777.1"/>
    </source>
</evidence>
<dbReference type="Pfam" id="PF01022">
    <property type="entry name" value="HTH_5"/>
    <property type="match status" value="1"/>
</dbReference>
<dbReference type="SMART" id="SM00418">
    <property type="entry name" value="HTH_ARSR"/>
    <property type="match status" value="1"/>
</dbReference>
<dbReference type="GO" id="GO:0046685">
    <property type="term" value="P:response to arsenic-containing substance"/>
    <property type="evidence" value="ECO:0007669"/>
    <property type="project" value="UniProtKB-KW"/>
</dbReference>
<gene>
    <name evidence="6" type="ORF">SVA_2227</name>
</gene>
<evidence type="ECO:0000259" key="5">
    <source>
        <dbReference type="PROSITE" id="PS50987"/>
    </source>
</evidence>
<dbReference type="Proteomes" id="UP000218899">
    <property type="component" value="Chromosome"/>
</dbReference>
<feature type="domain" description="HTH arsR-type" evidence="5">
    <location>
        <begin position="8"/>
        <end position="103"/>
    </location>
</feature>
<name>A0A1B4VDY5_9GAMM</name>